<evidence type="ECO:0000313" key="6">
    <source>
        <dbReference type="Proteomes" id="UP001497457"/>
    </source>
</evidence>
<dbReference type="EMBL" id="OZ075124">
    <property type="protein sequence ID" value="CAL4928225.1"/>
    <property type="molecule type" value="Genomic_DNA"/>
</dbReference>
<evidence type="ECO:0000256" key="2">
    <source>
        <dbReference type="ARBA" id="ARBA00023289"/>
    </source>
</evidence>
<evidence type="ECO:0000256" key="3">
    <source>
        <dbReference type="ARBA" id="ARBA00024045"/>
    </source>
</evidence>
<name>A0ABC8XJR2_9POAL</name>
<dbReference type="PANTHER" id="PTHR46195:SF12">
    <property type="entry name" value="HEAVY METAL-ASSOCIATED ISOPRENYLATED PLANT PROTEIN 4"/>
    <property type="match status" value="1"/>
</dbReference>
<sequence>MAPVILKTFVHCPSCAGRIQKAIKKYLGVEEVLVSVDTGLIVVTGTNLDALFLKWKIQSKVVKRCRVEIISDGTVEEPPPPPPQYAAPPPGYPYPYYPYSYYGGTMAPQLTHPAYAQPPPPPPAYPYGAGPMGTWVPAAPPQHLLQYVPAEHLYARQQYMPNEAPLWFNDDNPNGCCAVQ</sequence>
<dbReference type="InterPro" id="IPR036163">
    <property type="entry name" value="HMA_dom_sf"/>
</dbReference>
<dbReference type="GO" id="GO:0046872">
    <property type="term" value="F:metal ion binding"/>
    <property type="evidence" value="ECO:0007669"/>
    <property type="project" value="UniProtKB-KW"/>
</dbReference>
<dbReference type="AlphaFoldDB" id="A0ABC8XJR2"/>
<reference evidence="6" key="1">
    <citation type="submission" date="2024-06" db="EMBL/GenBank/DDBJ databases">
        <authorList>
            <person name="Ryan C."/>
        </authorList>
    </citation>
    <scope>NUCLEOTIDE SEQUENCE [LARGE SCALE GENOMIC DNA]</scope>
</reference>
<dbReference type="Pfam" id="PF00403">
    <property type="entry name" value="HMA"/>
    <property type="match status" value="1"/>
</dbReference>
<dbReference type="Gene3D" id="3.30.70.100">
    <property type="match status" value="1"/>
</dbReference>
<keyword evidence="1" id="KW-0479">Metal-binding</keyword>
<protein>
    <recommendedName>
        <fullName evidence="4">HMA domain-containing protein</fullName>
    </recommendedName>
</protein>
<dbReference type="InterPro" id="IPR006121">
    <property type="entry name" value="HMA_dom"/>
</dbReference>
<proteinExistence type="inferred from homology"/>
<keyword evidence="6" id="KW-1185">Reference proteome</keyword>
<feature type="domain" description="HMA" evidence="4">
    <location>
        <begin position="1"/>
        <end position="63"/>
    </location>
</feature>
<evidence type="ECO:0000256" key="1">
    <source>
        <dbReference type="ARBA" id="ARBA00022723"/>
    </source>
</evidence>
<dbReference type="PROSITE" id="PS50846">
    <property type="entry name" value="HMA_2"/>
    <property type="match status" value="1"/>
</dbReference>
<dbReference type="InterPro" id="IPR044577">
    <property type="entry name" value="HIPP4/7/8/17/18/19"/>
</dbReference>
<dbReference type="CDD" id="cd00371">
    <property type="entry name" value="HMA"/>
    <property type="match status" value="1"/>
</dbReference>
<accession>A0ABC8XJR2</accession>
<organism evidence="5 6">
    <name type="scientific">Urochloa decumbens</name>
    <dbReference type="NCBI Taxonomy" id="240449"/>
    <lineage>
        <taxon>Eukaryota</taxon>
        <taxon>Viridiplantae</taxon>
        <taxon>Streptophyta</taxon>
        <taxon>Embryophyta</taxon>
        <taxon>Tracheophyta</taxon>
        <taxon>Spermatophyta</taxon>
        <taxon>Magnoliopsida</taxon>
        <taxon>Liliopsida</taxon>
        <taxon>Poales</taxon>
        <taxon>Poaceae</taxon>
        <taxon>PACMAD clade</taxon>
        <taxon>Panicoideae</taxon>
        <taxon>Panicodae</taxon>
        <taxon>Paniceae</taxon>
        <taxon>Melinidinae</taxon>
        <taxon>Urochloa</taxon>
    </lineage>
</organism>
<dbReference type="PANTHER" id="PTHR46195">
    <property type="entry name" value="HEAVY METAL-ASSOCIATED ISOPRENYLATED PLANT PROTEIN 7"/>
    <property type="match status" value="1"/>
</dbReference>
<dbReference type="Proteomes" id="UP001497457">
    <property type="component" value="Chromosome 14rd"/>
</dbReference>
<comment type="similarity">
    <text evidence="3">Belongs to the HIPP family.</text>
</comment>
<evidence type="ECO:0000313" key="5">
    <source>
        <dbReference type="EMBL" id="CAL4928225.1"/>
    </source>
</evidence>
<reference evidence="5 6" key="2">
    <citation type="submission" date="2024-10" db="EMBL/GenBank/DDBJ databases">
        <authorList>
            <person name="Ryan C."/>
        </authorList>
    </citation>
    <scope>NUCLEOTIDE SEQUENCE [LARGE SCALE GENOMIC DNA]</scope>
</reference>
<keyword evidence="2" id="KW-0449">Lipoprotein</keyword>
<gene>
    <name evidence="5" type="ORF">URODEC1_LOCUS25059</name>
</gene>
<dbReference type="SUPFAM" id="SSF55008">
    <property type="entry name" value="HMA, heavy metal-associated domain"/>
    <property type="match status" value="1"/>
</dbReference>
<keyword evidence="2" id="KW-0636">Prenylation</keyword>
<evidence type="ECO:0000259" key="4">
    <source>
        <dbReference type="PROSITE" id="PS50846"/>
    </source>
</evidence>